<feature type="transmembrane region" description="Helical" evidence="7">
    <location>
        <begin position="138"/>
        <end position="158"/>
    </location>
</feature>
<sequence length="342" mass="37698">MAWVNTLRSRSLEAKKSLDAYTELDVWISSVFYNSSLGFIKCSVLALYARLGDRQLKRMSLIVLAICAASASANVLVCIFQCWPLNAAWDQTITQKRCVNINAFYLANAATNIATDLLAYLLPMRLVKNLQIPKKQKIAVGVMLCLGLFTCVSSIIRISFIPVMLTSDDPTYVIAPPFYWSVIEINIGVLAASIPSFKPLAKRFLPRLIGESSYKGRQGYANSGSLKAHYKGNSGSGFGRLDSGNAVHMGDFKKSGAMSHTESLDHPNRLQKTGQRDPAFYNGGERTTQGSNESQHSHSSEEYIIKPGKSDIVRTTEFTRTVEEAHPHSSRGKKDFFPGTAV</sequence>
<feature type="transmembrane region" description="Helical" evidence="7">
    <location>
        <begin position="61"/>
        <end position="83"/>
    </location>
</feature>
<keyword evidence="10" id="KW-1185">Reference proteome</keyword>
<feature type="transmembrane region" description="Helical" evidence="7">
    <location>
        <begin position="103"/>
        <end position="126"/>
    </location>
</feature>
<dbReference type="HOGENOM" id="CLU_028200_0_2_1"/>
<feature type="region of interest" description="Disordered" evidence="6">
    <location>
        <begin position="257"/>
        <end position="342"/>
    </location>
</feature>
<proteinExistence type="inferred from homology"/>
<dbReference type="GO" id="GO:0016020">
    <property type="term" value="C:membrane"/>
    <property type="evidence" value="ECO:0007669"/>
    <property type="project" value="UniProtKB-SubCell"/>
</dbReference>
<feature type="transmembrane region" description="Helical" evidence="7">
    <location>
        <begin position="26"/>
        <end position="49"/>
    </location>
</feature>
<evidence type="ECO:0000256" key="3">
    <source>
        <dbReference type="ARBA" id="ARBA00022989"/>
    </source>
</evidence>
<feature type="transmembrane region" description="Helical" evidence="7">
    <location>
        <begin position="178"/>
        <end position="197"/>
    </location>
</feature>
<comment type="similarity">
    <text evidence="5">Belongs to the SAT4 family.</text>
</comment>
<evidence type="ECO:0000256" key="7">
    <source>
        <dbReference type="SAM" id="Phobius"/>
    </source>
</evidence>
<protein>
    <recommendedName>
        <fullName evidence="8">Rhodopsin domain-containing protein</fullName>
    </recommendedName>
</protein>
<organism evidence="9 10">
    <name type="scientific">Cyphellophora europaea (strain CBS 101466)</name>
    <name type="common">Phialophora europaea</name>
    <dbReference type="NCBI Taxonomy" id="1220924"/>
    <lineage>
        <taxon>Eukaryota</taxon>
        <taxon>Fungi</taxon>
        <taxon>Dikarya</taxon>
        <taxon>Ascomycota</taxon>
        <taxon>Pezizomycotina</taxon>
        <taxon>Eurotiomycetes</taxon>
        <taxon>Chaetothyriomycetidae</taxon>
        <taxon>Chaetothyriales</taxon>
        <taxon>Cyphellophoraceae</taxon>
        <taxon>Cyphellophora</taxon>
    </lineage>
</organism>
<keyword evidence="3 7" id="KW-1133">Transmembrane helix</keyword>
<dbReference type="EMBL" id="KB822719">
    <property type="protein sequence ID" value="ETN41052.1"/>
    <property type="molecule type" value="Genomic_DNA"/>
</dbReference>
<evidence type="ECO:0000256" key="6">
    <source>
        <dbReference type="SAM" id="MobiDB-lite"/>
    </source>
</evidence>
<evidence type="ECO:0000313" key="9">
    <source>
        <dbReference type="EMBL" id="ETN41052.1"/>
    </source>
</evidence>
<feature type="domain" description="Rhodopsin" evidence="8">
    <location>
        <begin position="21"/>
        <end position="203"/>
    </location>
</feature>
<evidence type="ECO:0000256" key="4">
    <source>
        <dbReference type="ARBA" id="ARBA00023136"/>
    </source>
</evidence>
<accession>W2RX80</accession>
<dbReference type="InterPro" id="IPR049326">
    <property type="entry name" value="Rhodopsin_dom_fungi"/>
</dbReference>
<keyword evidence="4 7" id="KW-0472">Membrane</keyword>
<evidence type="ECO:0000256" key="2">
    <source>
        <dbReference type="ARBA" id="ARBA00022692"/>
    </source>
</evidence>
<evidence type="ECO:0000256" key="5">
    <source>
        <dbReference type="ARBA" id="ARBA00038359"/>
    </source>
</evidence>
<dbReference type="PANTHER" id="PTHR33048">
    <property type="entry name" value="PTH11-LIKE INTEGRAL MEMBRANE PROTEIN (AFU_ORTHOLOGUE AFUA_5G11245)"/>
    <property type="match status" value="1"/>
</dbReference>
<evidence type="ECO:0000256" key="1">
    <source>
        <dbReference type="ARBA" id="ARBA00004141"/>
    </source>
</evidence>
<dbReference type="InterPro" id="IPR052337">
    <property type="entry name" value="SAT4-like"/>
</dbReference>
<comment type="subcellular location">
    <subcellularLocation>
        <location evidence="1">Membrane</location>
        <topology evidence="1">Multi-pass membrane protein</topology>
    </subcellularLocation>
</comment>
<dbReference type="OrthoDB" id="444631at2759"/>
<gene>
    <name evidence="9" type="ORF">HMPREF1541_02986</name>
</gene>
<dbReference type="STRING" id="1220924.W2RX80"/>
<dbReference type="AlphaFoldDB" id="W2RX80"/>
<keyword evidence="2 7" id="KW-0812">Transmembrane</keyword>
<evidence type="ECO:0000259" key="8">
    <source>
        <dbReference type="Pfam" id="PF20684"/>
    </source>
</evidence>
<reference evidence="9 10" key="1">
    <citation type="submission" date="2013-03" db="EMBL/GenBank/DDBJ databases">
        <title>The Genome Sequence of Phialophora europaea CBS 101466.</title>
        <authorList>
            <consortium name="The Broad Institute Genomics Platform"/>
            <person name="Cuomo C."/>
            <person name="de Hoog S."/>
            <person name="Gorbushina A."/>
            <person name="Walker B."/>
            <person name="Young S.K."/>
            <person name="Zeng Q."/>
            <person name="Gargeya S."/>
            <person name="Fitzgerald M."/>
            <person name="Haas B."/>
            <person name="Abouelleil A."/>
            <person name="Allen A.W."/>
            <person name="Alvarado L."/>
            <person name="Arachchi H.M."/>
            <person name="Berlin A.M."/>
            <person name="Chapman S.B."/>
            <person name="Gainer-Dewar J."/>
            <person name="Goldberg J."/>
            <person name="Griggs A."/>
            <person name="Gujja S."/>
            <person name="Hansen M."/>
            <person name="Howarth C."/>
            <person name="Imamovic A."/>
            <person name="Ireland A."/>
            <person name="Larimer J."/>
            <person name="McCowan C."/>
            <person name="Murphy C."/>
            <person name="Pearson M."/>
            <person name="Poon T.W."/>
            <person name="Priest M."/>
            <person name="Roberts A."/>
            <person name="Saif S."/>
            <person name="Shea T."/>
            <person name="Sisk P."/>
            <person name="Sykes S."/>
            <person name="Wortman J."/>
            <person name="Nusbaum C."/>
            <person name="Birren B."/>
        </authorList>
    </citation>
    <scope>NUCLEOTIDE SEQUENCE [LARGE SCALE GENOMIC DNA]</scope>
    <source>
        <strain evidence="9 10">CBS 101466</strain>
    </source>
</reference>
<dbReference type="Pfam" id="PF20684">
    <property type="entry name" value="Fung_rhodopsin"/>
    <property type="match status" value="1"/>
</dbReference>
<dbReference type="VEuPathDB" id="FungiDB:HMPREF1541_02986"/>
<evidence type="ECO:0000313" key="10">
    <source>
        <dbReference type="Proteomes" id="UP000030752"/>
    </source>
</evidence>
<feature type="compositionally biased region" description="Basic and acidic residues" evidence="6">
    <location>
        <begin position="295"/>
        <end position="314"/>
    </location>
</feature>
<dbReference type="Proteomes" id="UP000030752">
    <property type="component" value="Unassembled WGS sequence"/>
</dbReference>
<dbReference type="PANTHER" id="PTHR33048:SF114">
    <property type="entry name" value="MEMBRANE PROTEIN PTH11-LIKE, PUTATIVE (AFU_ORTHOLOGUE AFUA_7G06620)-RELATED"/>
    <property type="match status" value="1"/>
</dbReference>
<dbReference type="eggNOG" id="ENOG502R3ID">
    <property type="taxonomic scope" value="Eukaryota"/>
</dbReference>
<dbReference type="RefSeq" id="XP_008715561.1">
    <property type="nucleotide sequence ID" value="XM_008717339.1"/>
</dbReference>
<dbReference type="GeneID" id="19970325"/>
<feature type="compositionally biased region" description="Basic and acidic residues" evidence="6">
    <location>
        <begin position="320"/>
        <end position="336"/>
    </location>
</feature>
<name>W2RX80_CYPE1</name>
<dbReference type="InParanoid" id="W2RX80"/>